<dbReference type="Proteomes" id="UP000070700">
    <property type="component" value="Unassembled WGS sequence"/>
</dbReference>
<organism evidence="2 3">
    <name type="scientific">Mollisia scopiformis</name>
    <name type="common">Conifer needle endophyte fungus</name>
    <name type="synonym">Phialocephala scopiformis</name>
    <dbReference type="NCBI Taxonomy" id="149040"/>
    <lineage>
        <taxon>Eukaryota</taxon>
        <taxon>Fungi</taxon>
        <taxon>Dikarya</taxon>
        <taxon>Ascomycota</taxon>
        <taxon>Pezizomycotina</taxon>
        <taxon>Leotiomycetes</taxon>
        <taxon>Helotiales</taxon>
        <taxon>Mollisiaceae</taxon>
        <taxon>Mollisia</taxon>
    </lineage>
</organism>
<feature type="compositionally biased region" description="Polar residues" evidence="1">
    <location>
        <begin position="1"/>
        <end position="13"/>
    </location>
</feature>
<dbReference type="InParanoid" id="A0A194WZ46"/>
<dbReference type="RefSeq" id="XP_018067329.1">
    <property type="nucleotide sequence ID" value="XM_018220305.1"/>
</dbReference>
<dbReference type="EMBL" id="KQ947423">
    <property type="protein sequence ID" value="KUJ12974.1"/>
    <property type="molecule type" value="Genomic_DNA"/>
</dbReference>
<sequence>MASTSNPTTKQSSIPPPPILAETMAPRSSKTWNRALTLPRPSRKLRTTFSKTRKPLTLTRFPAEIRENIFSRCISIVDPRRSPNLIIALRGHPLLYAEVLRAFYRLNVFVICRDTLKTWERLGKNTAVLEMVRWVDVVALTPHQQVKFNILPGIFKPVFGKNQIERLNFTVSTDVELSKRVAKVLKGFPNLKYVGVWIRSVIYGVEERGKMDRAMDVVDKAIGVKRKMSTVSATSAEHWFWEHASRLVLPLPGKEERMTASKVGRLTVTKG</sequence>
<dbReference type="AlphaFoldDB" id="A0A194WZ46"/>
<dbReference type="OrthoDB" id="3531154at2759"/>
<dbReference type="GeneID" id="28830031"/>
<keyword evidence="3" id="KW-1185">Reference proteome</keyword>
<dbReference type="KEGG" id="psco:LY89DRAFT_737875"/>
<evidence type="ECO:0000256" key="1">
    <source>
        <dbReference type="SAM" id="MobiDB-lite"/>
    </source>
</evidence>
<feature type="region of interest" description="Disordered" evidence="1">
    <location>
        <begin position="1"/>
        <end position="20"/>
    </location>
</feature>
<evidence type="ECO:0000313" key="2">
    <source>
        <dbReference type="EMBL" id="KUJ12974.1"/>
    </source>
</evidence>
<reference evidence="2 3" key="1">
    <citation type="submission" date="2015-10" db="EMBL/GenBank/DDBJ databases">
        <title>Full genome of DAOMC 229536 Phialocephala scopiformis, a fungal endophyte of spruce producing the potent anti-insectan compound rugulosin.</title>
        <authorList>
            <consortium name="DOE Joint Genome Institute"/>
            <person name="Walker A.K."/>
            <person name="Frasz S.L."/>
            <person name="Seifert K.A."/>
            <person name="Miller J.D."/>
            <person name="Mondo S.J."/>
            <person name="Labutti K."/>
            <person name="Lipzen A."/>
            <person name="Dockter R."/>
            <person name="Kennedy M."/>
            <person name="Grigoriev I.V."/>
            <person name="Spatafora J.W."/>
        </authorList>
    </citation>
    <scope>NUCLEOTIDE SEQUENCE [LARGE SCALE GENOMIC DNA]</scope>
    <source>
        <strain evidence="2 3">CBS 120377</strain>
    </source>
</reference>
<evidence type="ECO:0000313" key="3">
    <source>
        <dbReference type="Proteomes" id="UP000070700"/>
    </source>
</evidence>
<gene>
    <name evidence="2" type="ORF">LY89DRAFT_737875</name>
</gene>
<accession>A0A194WZ46</accession>
<proteinExistence type="predicted"/>
<protein>
    <submittedName>
        <fullName evidence="2">Uncharacterized protein</fullName>
    </submittedName>
</protein>
<name>A0A194WZ46_MOLSC</name>